<sequence>MNRKIVILINHNVTIYNMRKELVERLVSDGYEVYLSCPYGDRISQLSSMGCHFIETNYQRHGKNMIADFKLFLKYKGIIKKIRPGFVLTYTVKPNIYGGMAASFCHVPCIANITGLGTAVENPGILRWLVLSLYKFALRKDVCVFFQNMENEVFFQKHNIALGRHRLIPGSGVNLIQYRFLDYPQKDTIEFVFISRIMKDKGIEEYLQAAKYLTKKYPAVRFHICGFCEEAYQGRLESLSRANVICYHGMVQDVREVLQEVHCLVHPSYHEGMSNAVLEASACGRPCLCSDIAGCREIVEEGMTGFLFPPGDTEALIAAIERFLQLPVEIQKKMGENARKKVAREFDRNIVVEAYMEEINKCLSEEKL</sequence>
<dbReference type="Proteomes" id="UP000806542">
    <property type="component" value="Unassembled WGS sequence"/>
</dbReference>
<comment type="caution">
    <text evidence="3">The sequence shown here is derived from an EMBL/GenBank/DDBJ whole genome shotgun (WGS) entry which is preliminary data.</text>
</comment>
<protein>
    <submittedName>
        <fullName evidence="3">Glycosyltransferase family 4 protein</fullName>
    </submittedName>
</protein>
<dbReference type="Pfam" id="PF13477">
    <property type="entry name" value="Glyco_trans_4_2"/>
    <property type="match status" value="1"/>
</dbReference>
<keyword evidence="4" id="KW-1185">Reference proteome</keyword>
<dbReference type="CDD" id="cd03808">
    <property type="entry name" value="GT4_CapM-like"/>
    <property type="match status" value="1"/>
</dbReference>
<dbReference type="Pfam" id="PF00534">
    <property type="entry name" value="Glycos_transf_1"/>
    <property type="match status" value="1"/>
</dbReference>
<name>A0A9D5LZA4_9FIRM</name>
<dbReference type="InterPro" id="IPR001296">
    <property type="entry name" value="Glyco_trans_1"/>
</dbReference>
<evidence type="ECO:0000259" key="1">
    <source>
        <dbReference type="Pfam" id="PF00534"/>
    </source>
</evidence>
<dbReference type="RefSeq" id="WP_226391906.1">
    <property type="nucleotide sequence ID" value="NZ_JADCKB010000003.1"/>
</dbReference>
<organism evidence="3 4">
    <name type="scientific">Ructibacterium gallinarum</name>
    <dbReference type="NCBI Taxonomy" id="2779355"/>
    <lineage>
        <taxon>Bacteria</taxon>
        <taxon>Bacillati</taxon>
        <taxon>Bacillota</taxon>
        <taxon>Clostridia</taxon>
        <taxon>Eubacteriales</taxon>
        <taxon>Oscillospiraceae</taxon>
        <taxon>Ructibacterium</taxon>
    </lineage>
</organism>
<dbReference type="Gene3D" id="3.40.50.2000">
    <property type="entry name" value="Glycogen Phosphorylase B"/>
    <property type="match status" value="2"/>
</dbReference>
<gene>
    <name evidence="3" type="ORF">INF28_02535</name>
</gene>
<accession>A0A9D5LZA4</accession>
<dbReference type="InterPro" id="IPR028098">
    <property type="entry name" value="Glyco_trans_4-like_N"/>
</dbReference>
<proteinExistence type="predicted"/>
<reference evidence="3" key="1">
    <citation type="submission" date="2020-10" db="EMBL/GenBank/DDBJ databases">
        <title>ChiBAC.</title>
        <authorList>
            <person name="Zenner C."/>
            <person name="Hitch T.C.A."/>
            <person name="Clavel T."/>
        </authorList>
    </citation>
    <scope>NUCLEOTIDE SEQUENCE</scope>
    <source>
        <strain evidence="3">DSM 107454</strain>
    </source>
</reference>
<dbReference type="SUPFAM" id="SSF53756">
    <property type="entry name" value="UDP-Glycosyltransferase/glycogen phosphorylase"/>
    <property type="match status" value="1"/>
</dbReference>
<dbReference type="AlphaFoldDB" id="A0A9D5LZA4"/>
<evidence type="ECO:0000259" key="2">
    <source>
        <dbReference type="Pfam" id="PF13477"/>
    </source>
</evidence>
<evidence type="ECO:0000313" key="3">
    <source>
        <dbReference type="EMBL" id="MBE5039345.1"/>
    </source>
</evidence>
<feature type="domain" description="Glycosyltransferase subfamily 4-like N-terminal" evidence="2">
    <location>
        <begin position="4"/>
        <end position="148"/>
    </location>
</feature>
<dbReference type="PANTHER" id="PTHR12526">
    <property type="entry name" value="GLYCOSYLTRANSFERASE"/>
    <property type="match status" value="1"/>
</dbReference>
<feature type="domain" description="Glycosyl transferase family 1" evidence="1">
    <location>
        <begin position="186"/>
        <end position="340"/>
    </location>
</feature>
<dbReference type="EMBL" id="JADCKB010000003">
    <property type="protein sequence ID" value="MBE5039345.1"/>
    <property type="molecule type" value="Genomic_DNA"/>
</dbReference>
<evidence type="ECO:0000313" key="4">
    <source>
        <dbReference type="Proteomes" id="UP000806542"/>
    </source>
</evidence>
<dbReference type="GO" id="GO:0016757">
    <property type="term" value="F:glycosyltransferase activity"/>
    <property type="evidence" value="ECO:0007669"/>
    <property type="project" value="InterPro"/>
</dbReference>
<dbReference type="PANTHER" id="PTHR12526:SF630">
    <property type="entry name" value="GLYCOSYLTRANSFERASE"/>
    <property type="match status" value="1"/>
</dbReference>